<sequence length="1714" mass="192081">MRIQGATQSNPTDTSPDDDQPWCIHELVAQQSRYWADAVAVIHADTQLTYAQLDQRANQVAHALLEQGIKPDHLVALCLERSIDMLIIVFGILKAGAAYLPIDPHYPYERQRFMIEHSQAPLVITTAPLEGALASRPVEIQLELLMAIAAQKPTSAPNQRVDPDQLAYVIYTSGSSGQPKGVMITHRALVNHMQWMQTTFGFNRHDRFLQKTPLSFDASVWECYAPLLCGGQLILAKPDGHHDAHYLVEMIQRYQISVLQVVPSLLRMLQTEPQLANCRSLRYLFIGGEPLHSELVAQVRRVLPARMINLYGPTEATIDATWAECNQTTEYPTIPIGYPIDNLTTWVLDAQMQPVAVGRSGELYIGGMGLARGYQRQPDRSAERFVPDPFSTQPGTRLYKTGDRVRLLANGALLFLDRIDQQIKLRGYRIELGEIQAGLERHPQIRQSVVVGQLDQTKTLQLVAYVVPMPEARIPIEQLRALLKAQLPRYMLPSAFVILERLPLLANGKLDRASLPLPAPSAYQSSVIVPPRTPQEMHLLQQWQELLGFDQISIDDDFFDLGGHSLLATQLVARMRDQFQRDWSVATIFNYPTIEQLAAQLRSTPDHQHVATIPVADRQQRIPLSTMQERVWFLTQLNPESRAYHFQMTIHFTGQLHVPILEQACSEIVRRHEILRTTFPTEAGQPYQQIHAPWAVTIPSIDLRQYPLEQASHLAEQAIAVAMCEAFDLTQLPLVRWSVFRLADDQWMLLQIEHHFIHDGWSIARLLAEIKTLYTDYLAGLAPSLPALPIQYADFAVWQRQQLNAGLLERDLRYWEAQLAHRPVVLELPTDYQRPPVQSMRGSAERIAIPAELANAARELSRRVGTTLFMTLLTTFSTLLYRYTEQTDILLGSGIANRRQRELEPLLGMFVNTVVLRTDLQGNPSFRELLLRTRSLMLEQYEHLDVLIEKVVERLRLPRDLSRNPLFQVMFSFHDSPVPTLDLPMLHGEILERNNGSAKADLNVIVIPYAEQHGAAGHSAEQKAITMIWEYSTDLFTQATIQTMIGHFQALLRSVTQNPDQRINQLAMLSRAETAQCLEQARGPLVPTPTTTLHGLFANYVREQPNALAIVTDHESISYSRLNQRADMLAGALRQAGVGPGMEVGIVSEPSIATIAGILAVLKLGAAYVPLDPSHPQQRLNLIINEAQLQAILVESQLEQLLPNTSAAIIRLDSDHGAVTDYPIVAAQACAYGLFTSGSTGQPKGVACSHEAVINLLDAMQQMRPLPQGCRHSLWTSLSFDVSVYEIFSALTQGGTLYLIDQTMRLDADQFFAWLAKYAIESAYIPPFMLHDLALWLMANRNRLQLKRLLVGVEPIPEQNLAIIGQLIPGLTIINGYGPTETTICATFYSVPPFNDSARVTPIGRAIQQMAVYVLDRELQPMPTGVIGDIYIAGIGLALGYIAKPDLTAEVFLPNPLSAEPGMRMYRSGDRGRYLADGSLMFVGRSDRQVKIRGMRIELNEIRTCVLQHAQVHEAVVNIYNDQPDNPQIVAYVVPTKGQLLTEASLRTYIGQKLPLAMQPQAFVLLDRLPLTANDKLDWAALPAPFPATRLSPMEAPSTPLEQILAGIWSELFAQPAISIDANFFELGGHSLLATRVASRLQETLHKTIPVSLFFQYPTIKQLAHVLDGYTAYESDHHRAMLPESDRSLLSRVHELSEQEVDQLLAQFLDESVE</sequence>
<dbReference type="FunFam" id="1.10.1200.10:FF:000016">
    <property type="entry name" value="Non-ribosomal peptide synthase"/>
    <property type="match status" value="1"/>
</dbReference>
<dbReference type="FunFam" id="3.40.50.12780:FF:000012">
    <property type="entry name" value="Non-ribosomal peptide synthetase"/>
    <property type="match status" value="1"/>
</dbReference>
<dbReference type="InterPro" id="IPR020806">
    <property type="entry name" value="PKS_PP-bd"/>
</dbReference>
<dbReference type="eggNOG" id="COG1020">
    <property type="taxonomic scope" value="Bacteria"/>
</dbReference>
<keyword evidence="8" id="KW-1185">Reference proteome</keyword>
<evidence type="ECO:0000313" key="8">
    <source>
        <dbReference type="Proteomes" id="UP000000787"/>
    </source>
</evidence>
<dbReference type="InterPro" id="IPR042099">
    <property type="entry name" value="ANL_N_sf"/>
</dbReference>
<evidence type="ECO:0000256" key="4">
    <source>
        <dbReference type="ARBA" id="ARBA00022553"/>
    </source>
</evidence>
<evidence type="ECO:0000256" key="3">
    <source>
        <dbReference type="ARBA" id="ARBA00022450"/>
    </source>
</evidence>
<dbReference type="FunFam" id="1.10.1200.10:FF:000005">
    <property type="entry name" value="Nonribosomal peptide synthetase 1"/>
    <property type="match status" value="1"/>
</dbReference>
<dbReference type="SUPFAM" id="SSF47336">
    <property type="entry name" value="ACP-like"/>
    <property type="match status" value="2"/>
</dbReference>
<dbReference type="InterPro" id="IPR025110">
    <property type="entry name" value="AMP-bd_C"/>
</dbReference>
<dbReference type="Gene3D" id="3.30.559.10">
    <property type="entry name" value="Chloramphenicol acetyltransferase-like domain"/>
    <property type="match status" value="1"/>
</dbReference>
<dbReference type="Pfam" id="PF13193">
    <property type="entry name" value="AMP-binding_C"/>
    <property type="match status" value="2"/>
</dbReference>
<gene>
    <name evidence="7" type="ordered locus">Haur_1574</name>
</gene>
<dbReference type="NCBIfam" id="TIGR01733">
    <property type="entry name" value="AA-adenyl-dom"/>
    <property type="match status" value="2"/>
</dbReference>
<dbReference type="Gene3D" id="3.40.50.980">
    <property type="match status" value="2"/>
</dbReference>
<proteinExistence type="inferred from homology"/>
<dbReference type="GO" id="GO:0031177">
    <property type="term" value="F:phosphopantetheine binding"/>
    <property type="evidence" value="ECO:0007669"/>
    <property type="project" value="InterPro"/>
</dbReference>
<comment type="cofactor">
    <cofactor evidence="1">
        <name>pantetheine 4'-phosphate</name>
        <dbReference type="ChEBI" id="CHEBI:47942"/>
    </cofactor>
</comment>
<accession>A9B4Q2</accession>
<dbReference type="CDD" id="cd19531">
    <property type="entry name" value="LCL_NRPS-like"/>
    <property type="match status" value="1"/>
</dbReference>
<feature type="domain" description="Carrier" evidence="6">
    <location>
        <begin position="1596"/>
        <end position="1671"/>
    </location>
</feature>
<dbReference type="SUPFAM" id="SSF56801">
    <property type="entry name" value="Acetyl-CoA synthetase-like"/>
    <property type="match status" value="2"/>
</dbReference>
<dbReference type="InterPro" id="IPR023213">
    <property type="entry name" value="CAT-like_dom_sf"/>
</dbReference>
<feature type="region of interest" description="Disordered" evidence="5">
    <location>
        <begin position="1"/>
        <end position="20"/>
    </location>
</feature>
<keyword evidence="4" id="KW-0597">Phosphoprotein</keyword>
<dbReference type="Gene3D" id="3.40.50.1820">
    <property type="entry name" value="alpha/beta hydrolase"/>
    <property type="match status" value="1"/>
</dbReference>
<dbReference type="FunFam" id="3.30.300.30:FF:000010">
    <property type="entry name" value="Enterobactin synthetase component F"/>
    <property type="match status" value="1"/>
</dbReference>
<dbReference type="Gene3D" id="2.30.38.10">
    <property type="entry name" value="Luciferase, Domain 3"/>
    <property type="match status" value="1"/>
</dbReference>
<evidence type="ECO:0000313" key="7">
    <source>
        <dbReference type="EMBL" id="ABX04217.1"/>
    </source>
</evidence>
<dbReference type="Pfam" id="PF00550">
    <property type="entry name" value="PP-binding"/>
    <property type="match status" value="2"/>
</dbReference>
<dbReference type="PROSITE" id="PS00455">
    <property type="entry name" value="AMP_BINDING"/>
    <property type="match status" value="1"/>
</dbReference>
<dbReference type="PROSITE" id="PS00012">
    <property type="entry name" value="PHOSPHOPANTETHEINE"/>
    <property type="match status" value="2"/>
</dbReference>
<dbReference type="GO" id="GO:0005829">
    <property type="term" value="C:cytosol"/>
    <property type="evidence" value="ECO:0007669"/>
    <property type="project" value="TreeGrafter"/>
</dbReference>
<dbReference type="InterPro" id="IPR001242">
    <property type="entry name" value="Condensation_dom"/>
</dbReference>
<dbReference type="GO" id="GO:0043041">
    <property type="term" value="P:amino acid activation for nonribosomal peptide biosynthetic process"/>
    <property type="evidence" value="ECO:0007669"/>
    <property type="project" value="TreeGrafter"/>
</dbReference>
<dbReference type="Proteomes" id="UP000000787">
    <property type="component" value="Chromosome"/>
</dbReference>
<dbReference type="EMBL" id="CP000875">
    <property type="protein sequence ID" value="ABX04217.1"/>
    <property type="molecule type" value="Genomic_DNA"/>
</dbReference>
<evidence type="ECO:0000259" key="6">
    <source>
        <dbReference type="PROSITE" id="PS50075"/>
    </source>
</evidence>
<evidence type="ECO:0000256" key="5">
    <source>
        <dbReference type="SAM" id="MobiDB-lite"/>
    </source>
</evidence>
<dbReference type="KEGG" id="hau:Haur_1574"/>
<comment type="similarity">
    <text evidence="2">Belongs to the ATP-dependent AMP-binding enzyme family.</text>
</comment>
<dbReference type="PANTHER" id="PTHR45527:SF1">
    <property type="entry name" value="FATTY ACID SYNTHASE"/>
    <property type="match status" value="1"/>
</dbReference>
<dbReference type="InterPro" id="IPR000873">
    <property type="entry name" value="AMP-dep_synth/lig_dom"/>
</dbReference>
<dbReference type="InterPro" id="IPR036736">
    <property type="entry name" value="ACP-like_sf"/>
</dbReference>
<evidence type="ECO:0000256" key="2">
    <source>
        <dbReference type="ARBA" id="ARBA00006432"/>
    </source>
</evidence>
<dbReference type="InterPro" id="IPR009081">
    <property type="entry name" value="PP-bd_ACP"/>
</dbReference>
<dbReference type="BioCyc" id="HAUR316274:GHYA-1598-MONOMER"/>
<dbReference type="Gene3D" id="3.40.50.12780">
    <property type="entry name" value="N-terminal domain of ligase-like"/>
    <property type="match status" value="1"/>
</dbReference>
<protein>
    <submittedName>
        <fullName evidence="7">Amino acid adenylation domain</fullName>
    </submittedName>
</protein>
<dbReference type="GO" id="GO:0003824">
    <property type="term" value="F:catalytic activity"/>
    <property type="evidence" value="ECO:0007669"/>
    <property type="project" value="InterPro"/>
</dbReference>
<dbReference type="PANTHER" id="PTHR45527">
    <property type="entry name" value="NONRIBOSOMAL PEPTIDE SYNTHETASE"/>
    <property type="match status" value="1"/>
</dbReference>
<organism evidence="7 8">
    <name type="scientific">Herpetosiphon aurantiacus (strain ATCC 23779 / DSM 785 / 114-95)</name>
    <dbReference type="NCBI Taxonomy" id="316274"/>
    <lineage>
        <taxon>Bacteria</taxon>
        <taxon>Bacillati</taxon>
        <taxon>Chloroflexota</taxon>
        <taxon>Chloroflexia</taxon>
        <taxon>Herpetosiphonales</taxon>
        <taxon>Herpetosiphonaceae</taxon>
        <taxon>Herpetosiphon</taxon>
    </lineage>
</organism>
<dbReference type="CDD" id="cd05930">
    <property type="entry name" value="A_NRPS"/>
    <property type="match status" value="2"/>
</dbReference>
<dbReference type="InterPro" id="IPR045851">
    <property type="entry name" value="AMP-bd_C_sf"/>
</dbReference>
<dbReference type="STRING" id="316274.Haur_1574"/>
<dbReference type="Pfam" id="PF00501">
    <property type="entry name" value="AMP-binding"/>
    <property type="match status" value="2"/>
</dbReference>
<dbReference type="Gene3D" id="3.30.559.30">
    <property type="entry name" value="Nonribosomal peptide synthetase, condensation domain"/>
    <property type="match status" value="1"/>
</dbReference>
<dbReference type="FunFam" id="3.40.50.980:FF:000001">
    <property type="entry name" value="Non-ribosomal peptide synthetase"/>
    <property type="match status" value="1"/>
</dbReference>
<name>A9B4Q2_HERA2</name>
<dbReference type="GO" id="GO:0044550">
    <property type="term" value="P:secondary metabolite biosynthetic process"/>
    <property type="evidence" value="ECO:0007669"/>
    <property type="project" value="UniProtKB-ARBA"/>
</dbReference>
<dbReference type="NCBIfam" id="NF003417">
    <property type="entry name" value="PRK04813.1"/>
    <property type="match status" value="2"/>
</dbReference>
<dbReference type="Gene3D" id="1.10.1200.10">
    <property type="entry name" value="ACP-like"/>
    <property type="match status" value="1"/>
</dbReference>
<dbReference type="SUPFAM" id="SSF52777">
    <property type="entry name" value="CoA-dependent acyltransferases"/>
    <property type="match status" value="2"/>
</dbReference>
<dbReference type="Pfam" id="PF00668">
    <property type="entry name" value="Condensation"/>
    <property type="match status" value="1"/>
</dbReference>
<dbReference type="Gene3D" id="3.30.300.30">
    <property type="match status" value="2"/>
</dbReference>
<keyword evidence="3" id="KW-0596">Phosphopantetheine</keyword>
<dbReference type="InterPro" id="IPR006162">
    <property type="entry name" value="Ppantetheine_attach_site"/>
</dbReference>
<dbReference type="GO" id="GO:0072330">
    <property type="term" value="P:monocarboxylic acid biosynthetic process"/>
    <property type="evidence" value="ECO:0007669"/>
    <property type="project" value="UniProtKB-ARBA"/>
</dbReference>
<evidence type="ECO:0000256" key="1">
    <source>
        <dbReference type="ARBA" id="ARBA00001957"/>
    </source>
</evidence>
<dbReference type="FunCoup" id="A9B4Q2">
    <property type="interactions" value="14"/>
</dbReference>
<dbReference type="InterPro" id="IPR029058">
    <property type="entry name" value="AB_hydrolase_fold"/>
</dbReference>
<dbReference type="InterPro" id="IPR010071">
    <property type="entry name" value="AA_adenyl_dom"/>
</dbReference>
<dbReference type="SMART" id="SM00823">
    <property type="entry name" value="PKS_PP"/>
    <property type="match status" value="2"/>
</dbReference>
<dbReference type="GO" id="GO:0008610">
    <property type="term" value="P:lipid biosynthetic process"/>
    <property type="evidence" value="ECO:0007669"/>
    <property type="project" value="UniProtKB-ARBA"/>
</dbReference>
<dbReference type="HOGENOM" id="CLU_000022_0_12_0"/>
<dbReference type="FunFam" id="3.40.50.980:FF:000002">
    <property type="entry name" value="Enterobactin synthetase component F"/>
    <property type="match status" value="1"/>
</dbReference>
<dbReference type="PROSITE" id="PS50075">
    <property type="entry name" value="CARRIER"/>
    <property type="match status" value="2"/>
</dbReference>
<dbReference type="InterPro" id="IPR020845">
    <property type="entry name" value="AMP-binding_CS"/>
</dbReference>
<reference evidence="7 8" key="1">
    <citation type="journal article" date="2011" name="Stand. Genomic Sci.">
        <title>Complete genome sequence of the filamentous gliding predatory bacterium Herpetosiphon aurantiacus type strain (114-95(T)).</title>
        <authorList>
            <person name="Kiss H."/>
            <person name="Nett M."/>
            <person name="Domin N."/>
            <person name="Martin K."/>
            <person name="Maresca J.A."/>
            <person name="Copeland A."/>
            <person name="Lapidus A."/>
            <person name="Lucas S."/>
            <person name="Berry K.W."/>
            <person name="Glavina Del Rio T."/>
            <person name="Dalin E."/>
            <person name="Tice H."/>
            <person name="Pitluck S."/>
            <person name="Richardson P."/>
            <person name="Bruce D."/>
            <person name="Goodwin L."/>
            <person name="Han C."/>
            <person name="Detter J.C."/>
            <person name="Schmutz J."/>
            <person name="Brettin T."/>
            <person name="Land M."/>
            <person name="Hauser L."/>
            <person name="Kyrpides N.C."/>
            <person name="Ivanova N."/>
            <person name="Goker M."/>
            <person name="Woyke T."/>
            <person name="Klenk H.P."/>
            <person name="Bryant D.A."/>
        </authorList>
    </citation>
    <scope>NUCLEOTIDE SEQUENCE [LARGE SCALE GENOMIC DNA]</scope>
    <source>
        <strain evidence="8">ATCC 23779 / DSM 785 / 114-95</strain>
    </source>
</reference>
<feature type="compositionally biased region" description="Polar residues" evidence="5">
    <location>
        <begin position="1"/>
        <end position="14"/>
    </location>
</feature>
<feature type="domain" description="Carrier" evidence="6">
    <location>
        <begin position="530"/>
        <end position="605"/>
    </location>
</feature>
<dbReference type="InParanoid" id="A9B4Q2"/>